<keyword evidence="3" id="KW-1185">Reference proteome</keyword>
<dbReference type="AlphaFoldDB" id="A0A7J7IUN2"/>
<reference evidence="2" key="1">
    <citation type="submission" date="2020-06" db="EMBL/GenBank/DDBJ databases">
        <title>Draft genome of Bugula neritina, a colonial animal packing powerful symbionts and potential medicines.</title>
        <authorList>
            <person name="Rayko M."/>
        </authorList>
    </citation>
    <scope>NUCLEOTIDE SEQUENCE [LARGE SCALE GENOMIC DNA]</scope>
    <source>
        <strain evidence="2">Kwan_BN1</strain>
    </source>
</reference>
<feature type="region of interest" description="Disordered" evidence="1">
    <location>
        <begin position="241"/>
        <end position="266"/>
    </location>
</feature>
<organism evidence="2 3">
    <name type="scientific">Bugula neritina</name>
    <name type="common">Brown bryozoan</name>
    <name type="synonym">Sertularia neritina</name>
    <dbReference type="NCBI Taxonomy" id="10212"/>
    <lineage>
        <taxon>Eukaryota</taxon>
        <taxon>Metazoa</taxon>
        <taxon>Spiralia</taxon>
        <taxon>Lophotrochozoa</taxon>
        <taxon>Bryozoa</taxon>
        <taxon>Gymnolaemata</taxon>
        <taxon>Cheilostomatida</taxon>
        <taxon>Flustrina</taxon>
        <taxon>Buguloidea</taxon>
        <taxon>Bugulidae</taxon>
        <taxon>Bugula</taxon>
    </lineage>
</organism>
<evidence type="ECO:0000256" key="1">
    <source>
        <dbReference type="SAM" id="MobiDB-lite"/>
    </source>
</evidence>
<protein>
    <submittedName>
        <fullName evidence="2">SYNPO2L</fullName>
    </submittedName>
</protein>
<comment type="caution">
    <text evidence="2">The sequence shown here is derived from an EMBL/GenBank/DDBJ whole genome shotgun (WGS) entry which is preliminary data.</text>
</comment>
<feature type="region of interest" description="Disordered" evidence="1">
    <location>
        <begin position="655"/>
        <end position="686"/>
    </location>
</feature>
<sequence length="686" mass="77611">MEGDIISKVNNEDVSLATSGYVNRVVSEGGDNITLEVIRNAPSVEEAYKTLVLKSRQNHQKQQQNQKLHHSPTTSTSRYEPNLSRAQFVLGHSPSPRRSLRILTRSNSTGNLLTPQSKGVGHLSAAVSPEREAQYKTYQSEVEPQKLPPGRPGTKGPIIRQVPVATHRATSLPRNTPGATITERLPPIVGTEEPRHSFFKKTVSNKPIVVPIKPFQMPKPYKEVLEFKVRNMTAPKRVWNASNENTNHKGSYDSQSNRKVVGPGDKHAETEPVKFYWELMDNQPEHMPGYVDPLIVDDTQGDFGGNPIIHPEKSLYSDSNFYTTNDNTYPTIPEQMRLCHMISGILQAPDAMRSRGGKMFHRCKQSAENWSKEAMGKKFEQPYGGSDAGYFYDGRQHWPSTMKENLTADELERLEHNTENLSKHDLLPPVVAFDINSALKNSRNHGKGVDLYRKNAERAEEFTIDENNRQKPTYYNRLDAQLNQQLQDKFQSPWTAAWGGNLDKAFAVEDPYAAQSVKDEVDLRKDNNPHALNYDHQQATFGVKYKDVAPVHAPRGPNILGRHFSLSSSALDKAGNPEPRLVKMIALRQQERPTYDTYTYKWCAPPYYGQDLMRIPADDCQLKSQEGKVGFYKGPFQATRLTNIGFQYNSTPSLRRPRDYIKPRKSYNANDRPLAESYVGPPPALR</sequence>
<gene>
    <name evidence="2" type="ORF">EB796_024140</name>
</gene>
<evidence type="ECO:0000313" key="2">
    <source>
        <dbReference type="EMBL" id="KAF6017535.1"/>
    </source>
</evidence>
<accession>A0A7J7IUN2</accession>
<evidence type="ECO:0000313" key="3">
    <source>
        <dbReference type="Proteomes" id="UP000593567"/>
    </source>
</evidence>
<proteinExistence type="predicted"/>
<dbReference type="Proteomes" id="UP000593567">
    <property type="component" value="Unassembled WGS sequence"/>
</dbReference>
<feature type="region of interest" description="Disordered" evidence="1">
    <location>
        <begin position="129"/>
        <end position="157"/>
    </location>
</feature>
<dbReference type="OrthoDB" id="300641at2759"/>
<name>A0A7J7IUN2_BUGNE</name>
<dbReference type="EMBL" id="VXIV02003382">
    <property type="protein sequence ID" value="KAF6017535.1"/>
    <property type="molecule type" value="Genomic_DNA"/>
</dbReference>
<feature type="region of interest" description="Disordered" evidence="1">
    <location>
        <begin position="56"/>
        <end position="80"/>
    </location>
</feature>